<sequence length="762" mass="87599">MRNGQRCALMILVCSVFLEMTNNCQISKYIDDCGSRGLLWNCSGLNISKLPTSIPPDLHNSTVTLDLSFNQFSSLTGDTFRQLAAYTHVTSIILHHNKLTDIQNLTFQNLSSLCSLDISFANLDKTEIDVNAFSFLQKLQILRIHQNNFQSLGYPDLQISKLHSLKHLKIDTFSGFAFTKPFQNLTSLSQLEFNNVNDFKLTNTSFQGLILSPIYSINMDFSDHVDCDIPEDLFCSFPYLHKDIQINFGGKCSVLVVLRSLKCLQHRKIQKLDLSGNKESIEADIIILDDRSVEYLLNMCNLYPKFEKMNLKTWLKDKDSTPGSWESEEIVNCINMSRKVMFIVSESFLDIGWSSFAVQMAITHAFHNHRQGSIVVIIKDELPLDKLPNEIKNIWWCIEHCRWPENETNEEIILSKLYLELDNVMSTMKHRKQFVCQLLVWRVSVILSQNCTISPYVDECGNAGLLWNCSGSGFNRLPTAFPPELKNQNVALDLSYNRFSSVTEDTFDQIASYSNVTSVILHHNDITEIGNLAFHDLSNLCSLDLSSSNLEKDKIDTDAFSAISKLTILRIDQNNFHYQVLTMLTFAIIVAIKKYRVHLEYVILRLKNKWKGIPLRKPDNNFLYDVYVSYSDLDYLWVTKTLYPILESLNVKPCLDEDIYGGRTILEGIVNRINECRKVLFVVSESFLDIGQSSIEVRTAITHAVHNQFQGYIVVLIKDGFPLERLPDELKNIWWCIEYFGWSEEEQNEVILKKLTDIFKPE</sequence>
<name>A0A8W8JAC5_MAGGI</name>
<evidence type="ECO:0000313" key="13">
    <source>
        <dbReference type="EnsemblMetazoa" id="G18105.1:cds"/>
    </source>
</evidence>
<dbReference type="EnsemblMetazoa" id="G18105.1">
    <property type="protein sequence ID" value="G18105.1:cds"/>
    <property type="gene ID" value="G18105"/>
</dbReference>
<dbReference type="GO" id="GO:0007165">
    <property type="term" value="P:signal transduction"/>
    <property type="evidence" value="ECO:0007669"/>
    <property type="project" value="InterPro"/>
</dbReference>
<feature type="domain" description="TIR" evidence="12">
    <location>
        <begin position="622"/>
        <end position="759"/>
    </location>
</feature>
<dbReference type="Gene3D" id="3.80.10.10">
    <property type="entry name" value="Ribonuclease Inhibitor"/>
    <property type="match status" value="2"/>
</dbReference>
<dbReference type="Gene3D" id="3.40.50.10140">
    <property type="entry name" value="Toll/interleukin-1 receptor homology (TIR) domain"/>
    <property type="match status" value="2"/>
</dbReference>
<dbReference type="SMART" id="SM00369">
    <property type="entry name" value="LRR_TYP"/>
    <property type="match status" value="6"/>
</dbReference>
<dbReference type="Pfam" id="PF01582">
    <property type="entry name" value="TIR"/>
    <property type="match status" value="1"/>
</dbReference>
<evidence type="ECO:0000256" key="6">
    <source>
        <dbReference type="ARBA" id="ARBA00022737"/>
    </source>
</evidence>
<dbReference type="SUPFAM" id="SSF52058">
    <property type="entry name" value="L domain-like"/>
    <property type="match status" value="2"/>
</dbReference>
<evidence type="ECO:0000256" key="1">
    <source>
        <dbReference type="ARBA" id="ARBA00004167"/>
    </source>
</evidence>
<evidence type="ECO:0000313" key="14">
    <source>
        <dbReference type="Proteomes" id="UP000005408"/>
    </source>
</evidence>
<dbReference type="Pfam" id="PF13855">
    <property type="entry name" value="LRR_8"/>
    <property type="match status" value="2"/>
</dbReference>
<evidence type="ECO:0000256" key="2">
    <source>
        <dbReference type="ARBA" id="ARBA00009634"/>
    </source>
</evidence>
<feature type="domain" description="TIR" evidence="12">
    <location>
        <begin position="281"/>
        <end position="421"/>
    </location>
</feature>
<keyword evidence="3" id="KW-0433">Leucine-rich repeat</keyword>
<dbReference type="SMART" id="SM00255">
    <property type="entry name" value="TIR"/>
    <property type="match status" value="1"/>
</dbReference>
<evidence type="ECO:0000259" key="12">
    <source>
        <dbReference type="PROSITE" id="PS50104"/>
    </source>
</evidence>
<evidence type="ECO:0000256" key="11">
    <source>
        <dbReference type="SAM" id="SignalP"/>
    </source>
</evidence>
<feature type="chain" id="PRO_5036475000" description="TIR domain-containing protein" evidence="11">
    <location>
        <begin position="24"/>
        <end position="762"/>
    </location>
</feature>
<keyword evidence="5 11" id="KW-0732">Signal</keyword>
<keyword evidence="7" id="KW-1133">Transmembrane helix</keyword>
<dbReference type="PANTHER" id="PTHR24365">
    <property type="entry name" value="TOLL-LIKE RECEPTOR"/>
    <property type="match status" value="1"/>
</dbReference>
<keyword evidence="9" id="KW-0675">Receptor</keyword>
<dbReference type="InterPro" id="IPR000157">
    <property type="entry name" value="TIR_dom"/>
</dbReference>
<dbReference type="Proteomes" id="UP000005408">
    <property type="component" value="Unassembled WGS sequence"/>
</dbReference>
<evidence type="ECO:0000256" key="7">
    <source>
        <dbReference type="ARBA" id="ARBA00022989"/>
    </source>
</evidence>
<keyword evidence="8" id="KW-0472">Membrane</keyword>
<dbReference type="PANTHER" id="PTHR24365:SF541">
    <property type="entry name" value="PROTEIN TOLL-RELATED"/>
    <property type="match status" value="1"/>
</dbReference>
<dbReference type="PROSITE" id="PS50104">
    <property type="entry name" value="TIR"/>
    <property type="match status" value="2"/>
</dbReference>
<comment type="similarity">
    <text evidence="2">Belongs to the Toll-like receptor family.</text>
</comment>
<evidence type="ECO:0000256" key="5">
    <source>
        <dbReference type="ARBA" id="ARBA00022729"/>
    </source>
</evidence>
<dbReference type="InterPro" id="IPR003591">
    <property type="entry name" value="Leu-rich_rpt_typical-subtyp"/>
</dbReference>
<reference evidence="13" key="1">
    <citation type="submission" date="2022-08" db="UniProtKB">
        <authorList>
            <consortium name="EnsemblMetazoa"/>
        </authorList>
    </citation>
    <scope>IDENTIFICATION</scope>
    <source>
        <strain evidence="13">05x7-T-G4-1.051#20</strain>
    </source>
</reference>
<evidence type="ECO:0000256" key="10">
    <source>
        <dbReference type="ARBA" id="ARBA00023180"/>
    </source>
</evidence>
<dbReference type="AlphaFoldDB" id="A0A8W8JAC5"/>
<evidence type="ECO:0000256" key="3">
    <source>
        <dbReference type="ARBA" id="ARBA00022614"/>
    </source>
</evidence>
<dbReference type="SUPFAM" id="SSF52200">
    <property type="entry name" value="Toll/Interleukin receptor TIR domain"/>
    <property type="match status" value="2"/>
</dbReference>
<proteinExistence type="inferred from homology"/>
<keyword evidence="10" id="KW-0325">Glycoprotein</keyword>
<feature type="signal peptide" evidence="11">
    <location>
        <begin position="1"/>
        <end position="23"/>
    </location>
</feature>
<keyword evidence="4" id="KW-0812">Transmembrane</keyword>
<dbReference type="GO" id="GO:0005886">
    <property type="term" value="C:plasma membrane"/>
    <property type="evidence" value="ECO:0007669"/>
    <property type="project" value="TreeGrafter"/>
</dbReference>
<keyword evidence="6" id="KW-0677">Repeat</keyword>
<evidence type="ECO:0000256" key="4">
    <source>
        <dbReference type="ARBA" id="ARBA00022692"/>
    </source>
</evidence>
<keyword evidence="14" id="KW-1185">Reference proteome</keyword>
<evidence type="ECO:0000256" key="8">
    <source>
        <dbReference type="ARBA" id="ARBA00023136"/>
    </source>
</evidence>
<dbReference type="GO" id="GO:0038023">
    <property type="term" value="F:signaling receptor activity"/>
    <property type="evidence" value="ECO:0007669"/>
    <property type="project" value="TreeGrafter"/>
</dbReference>
<comment type="subcellular location">
    <subcellularLocation>
        <location evidence="1">Membrane</location>
        <topology evidence="1">Single-pass membrane protein</topology>
    </subcellularLocation>
</comment>
<organism evidence="13 14">
    <name type="scientific">Magallana gigas</name>
    <name type="common">Pacific oyster</name>
    <name type="synonym">Crassostrea gigas</name>
    <dbReference type="NCBI Taxonomy" id="29159"/>
    <lineage>
        <taxon>Eukaryota</taxon>
        <taxon>Metazoa</taxon>
        <taxon>Spiralia</taxon>
        <taxon>Lophotrochozoa</taxon>
        <taxon>Mollusca</taxon>
        <taxon>Bivalvia</taxon>
        <taxon>Autobranchia</taxon>
        <taxon>Pteriomorphia</taxon>
        <taxon>Ostreida</taxon>
        <taxon>Ostreoidea</taxon>
        <taxon>Ostreidae</taxon>
        <taxon>Magallana</taxon>
    </lineage>
</organism>
<dbReference type="InterPro" id="IPR001611">
    <property type="entry name" value="Leu-rich_rpt"/>
</dbReference>
<accession>A0A8W8JAC5</accession>
<dbReference type="InterPro" id="IPR032675">
    <property type="entry name" value="LRR_dom_sf"/>
</dbReference>
<evidence type="ECO:0000256" key="9">
    <source>
        <dbReference type="ARBA" id="ARBA00023170"/>
    </source>
</evidence>
<protein>
    <recommendedName>
        <fullName evidence="12">TIR domain-containing protein</fullName>
    </recommendedName>
</protein>
<dbReference type="Pfam" id="PF13676">
    <property type="entry name" value="TIR_2"/>
    <property type="match status" value="1"/>
</dbReference>
<dbReference type="InterPro" id="IPR035897">
    <property type="entry name" value="Toll_tir_struct_dom_sf"/>
</dbReference>